<sequence>MIDLTSDKAILNLYASKSFPHPCLVFIQNYMQQICLALEDEPFPPPGQWFFLLETTDKLIPAHDDQMIFLCALGTFYPEFIEQHTFDDGSSLFKIYIMLDNECSMTFFTLQGFHSEEAEHWLITNSIGTYQLTKRSSF</sequence>
<dbReference type="RefSeq" id="WP_274337815.1">
    <property type="nucleotide sequence ID" value="NZ_CP118106.1"/>
</dbReference>
<protein>
    <submittedName>
        <fullName evidence="1">Uncharacterized protein</fullName>
    </submittedName>
</protein>
<evidence type="ECO:0000313" key="1">
    <source>
        <dbReference type="EMBL" id="WDI02383.1"/>
    </source>
</evidence>
<proteinExistence type="predicted"/>
<gene>
    <name evidence="1" type="ORF">PUW25_24885</name>
</gene>
<accession>A0ABY7X9W5</accession>
<dbReference type="Proteomes" id="UP001221519">
    <property type="component" value="Chromosome"/>
</dbReference>
<evidence type="ECO:0000313" key="2">
    <source>
        <dbReference type="Proteomes" id="UP001221519"/>
    </source>
</evidence>
<organism evidence="1 2">
    <name type="scientific">Paenibacillus urinalis</name>
    <dbReference type="NCBI Taxonomy" id="521520"/>
    <lineage>
        <taxon>Bacteria</taxon>
        <taxon>Bacillati</taxon>
        <taxon>Bacillota</taxon>
        <taxon>Bacilli</taxon>
        <taxon>Bacillales</taxon>
        <taxon>Paenibacillaceae</taxon>
        <taxon>Paenibacillus</taxon>
    </lineage>
</organism>
<keyword evidence="2" id="KW-1185">Reference proteome</keyword>
<dbReference type="EMBL" id="CP118108">
    <property type="protein sequence ID" value="WDI02383.1"/>
    <property type="molecule type" value="Genomic_DNA"/>
</dbReference>
<name>A0ABY7X9W5_9BACL</name>
<reference evidence="1 2" key="1">
    <citation type="submission" date="2023-02" db="EMBL/GenBank/DDBJ databases">
        <title>Pathogen: clinical or host-associated sample.</title>
        <authorList>
            <person name="Hergert J."/>
            <person name="Casey R."/>
            <person name="Wagner J."/>
            <person name="Young E.L."/>
            <person name="Oakeson K.F."/>
        </authorList>
    </citation>
    <scope>NUCLEOTIDE SEQUENCE [LARGE SCALE GENOMIC DNA]</scope>
    <source>
        <strain evidence="1 2">2022CK-00829</strain>
    </source>
</reference>